<dbReference type="HOGENOM" id="CLU_013727_2_0_1"/>
<accession>M4BCV4</accession>
<name>M4BCV4_HYAAE</name>
<dbReference type="VEuPathDB" id="FungiDB:HpaG804120"/>
<keyword evidence="2" id="KW-1185">Reference proteome</keyword>
<dbReference type="Pfam" id="PF08731">
    <property type="entry name" value="AFT"/>
    <property type="match status" value="1"/>
</dbReference>
<dbReference type="Proteomes" id="UP000011713">
    <property type="component" value="Unassembled WGS sequence"/>
</dbReference>
<dbReference type="EMBL" id="JH598146">
    <property type="status" value="NOT_ANNOTATED_CDS"/>
    <property type="molecule type" value="Genomic_DNA"/>
</dbReference>
<reference evidence="2" key="1">
    <citation type="journal article" date="2010" name="Science">
        <title>Signatures of adaptation to obligate biotrophy in the Hyaloperonospora arabidopsidis genome.</title>
        <authorList>
            <person name="Baxter L."/>
            <person name="Tripathy S."/>
            <person name="Ishaque N."/>
            <person name="Boot N."/>
            <person name="Cabral A."/>
            <person name="Kemen E."/>
            <person name="Thines M."/>
            <person name="Ah-Fong A."/>
            <person name="Anderson R."/>
            <person name="Badejoko W."/>
            <person name="Bittner-Eddy P."/>
            <person name="Boore J.L."/>
            <person name="Chibucos M.C."/>
            <person name="Coates M."/>
            <person name="Dehal P."/>
            <person name="Delehaunty K."/>
            <person name="Dong S."/>
            <person name="Downton P."/>
            <person name="Dumas B."/>
            <person name="Fabro G."/>
            <person name="Fronick C."/>
            <person name="Fuerstenberg S.I."/>
            <person name="Fulton L."/>
            <person name="Gaulin E."/>
            <person name="Govers F."/>
            <person name="Hughes L."/>
            <person name="Humphray S."/>
            <person name="Jiang R.H."/>
            <person name="Judelson H."/>
            <person name="Kamoun S."/>
            <person name="Kyung K."/>
            <person name="Meijer H."/>
            <person name="Minx P."/>
            <person name="Morris P."/>
            <person name="Nelson J."/>
            <person name="Phuntumart V."/>
            <person name="Qutob D."/>
            <person name="Rehmany A."/>
            <person name="Rougon-Cardoso A."/>
            <person name="Ryden P."/>
            <person name="Torto-Alalibo T."/>
            <person name="Studholme D."/>
            <person name="Wang Y."/>
            <person name="Win J."/>
            <person name="Wood J."/>
            <person name="Clifton S.W."/>
            <person name="Rogers J."/>
            <person name="Van den Ackerveken G."/>
            <person name="Jones J.D."/>
            <person name="McDowell J.M."/>
            <person name="Beynon J."/>
            <person name="Tyler B.M."/>
        </authorList>
    </citation>
    <scope>NUCLEOTIDE SEQUENCE [LARGE SCALE GENOMIC DNA]</scope>
    <source>
        <strain evidence="2">Emoy2</strain>
    </source>
</reference>
<dbReference type="GO" id="GO:0045944">
    <property type="term" value="P:positive regulation of transcription by RNA polymerase II"/>
    <property type="evidence" value="ECO:0007669"/>
    <property type="project" value="InterPro"/>
</dbReference>
<evidence type="ECO:0008006" key="3">
    <source>
        <dbReference type="Google" id="ProtNLM"/>
    </source>
</evidence>
<sequence>MDSVQKFARVQGYAVSIKFSITGKRVYLKCDRGTLKPQNQQDSRQRQTSSSRADCPFLLSGNYSKRRGNWKLNVLQCSHNHDPSLNPSGHSAHRKLTSDQAEAVKNMTLAGIKPLGILSAIRKTDERALASLFTLYNGRAKVRKDILNGRTPIQALFHELKISEYACFSKCDENGATTSLFFSHQESIRLTCNYHNIALMDCTYTTNSYRLPLLHIVDMTSFNSHFRLFLLP</sequence>
<dbReference type="AlphaFoldDB" id="M4BCV4"/>
<evidence type="ECO:0000313" key="1">
    <source>
        <dbReference type="EnsemblProtists" id="HpaP804120"/>
    </source>
</evidence>
<protein>
    <recommendedName>
        <fullName evidence="3">FAR1 domain-containing protein</fullName>
    </recommendedName>
</protein>
<proteinExistence type="predicted"/>
<reference evidence="1" key="2">
    <citation type="submission" date="2015-06" db="UniProtKB">
        <authorList>
            <consortium name="EnsemblProtists"/>
        </authorList>
    </citation>
    <scope>IDENTIFICATION</scope>
    <source>
        <strain evidence="1">Emoy2</strain>
    </source>
</reference>
<organism evidence="1 2">
    <name type="scientific">Hyaloperonospora arabidopsidis (strain Emoy2)</name>
    <name type="common">Downy mildew agent</name>
    <name type="synonym">Peronospora arabidopsidis</name>
    <dbReference type="NCBI Taxonomy" id="559515"/>
    <lineage>
        <taxon>Eukaryota</taxon>
        <taxon>Sar</taxon>
        <taxon>Stramenopiles</taxon>
        <taxon>Oomycota</taxon>
        <taxon>Peronosporomycetes</taxon>
        <taxon>Peronosporales</taxon>
        <taxon>Peronosporaceae</taxon>
        <taxon>Hyaloperonospora</taxon>
    </lineage>
</organism>
<dbReference type="InParanoid" id="M4BCV4"/>
<dbReference type="GO" id="GO:0010106">
    <property type="term" value="P:cellular response to iron ion starvation"/>
    <property type="evidence" value="ECO:0007669"/>
    <property type="project" value="InterPro"/>
</dbReference>
<dbReference type="eggNOG" id="ENOG502RSD0">
    <property type="taxonomic scope" value="Eukaryota"/>
</dbReference>
<dbReference type="InterPro" id="IPR052579">
    <property type="entry name" value="Zinc_finger_SWIM"/>
</dbReference>
<dbReference type="PANTHER" id="PTHR31569:SF4">
    <property type="entry name" value="SWIM-TYPE DOMAIN-CONTAINING PROTEIN"/>
    <property type="match status" value="1"/>
</dbReference>
<dbReference type="GO" id="GO:0000981">
    <property type="term" value="F:DNA-binding transcription factor activity, RNA polymerase II-specific"/>
    <property type="evidence" value="ECO:0007669"/>
    <property type="project" value="InterPro"/>
</dbReference>
<dbReference type="PANTHER" id="PTHR31569">
    <property type="entry name" value="SWIM-TYPE DOMAIN-CONTAINING PROTEIN"/>
    <property type="match status" value="1"/>
</dbReference>
<dbReference type="OMA" id="FTHERMI"/>
<evidence type="ECO:0000313" key="2">
    <source>
        <dbReference type="Proteomes" id="UP000011713"/>
    </source>
</evidence>
<dbReference type="STRING" id="559515.M4BCV4"/>
<dbReference type="InterPro" id="IPR014842">
    <property type="entry name" value="AFT"/>
</dbReference>
<dbReference type="EnsemblProtists" id="HpaT804120">
    <property type="protein sequence ID" value="HpaP804120"/>
    <property type="gene ID" value="HpaG804120"/>
</dbReference>